<dbReference type="SUPFAM" id="SSF52743">
    <property type="entry name" value="Subtilisin-like"/>
    <property type="match status" value="1"/>
</dbReference>
<evidence type="ECO:0000256" key="2">
    <source>
        <dbReference type="ARBA" id="ARBA00023145"/>
    </source>
</evidence>
<dbReference type="GO" id="GO:0004252">
    <property type="term" value="F:serine-type endopeptidase activity"/>
    <property type="evidence" value="ECO:0007669"/>
    <property type="project" value="InterPro"/>
</dbReference>
<proteinExistence type="predicted"/>
<keyword evidence="5" id="KW-1185">Reference proteome</keyword>
<dbReference type="InterPro" id="IPR036852">
    <property type="entry name" value="Peptidase_S8/S53_dom_sf"/>
</dbReference>
<keyword evidence="3" id="KW-1133">Transmembrane helix</keyword>
<evidence type="ECO:0000256" key="1">
    <source>
        <dbReference type="ARBA" id="ARBA00022729"/>
    </source>
</evidence>
<dbReference type="VEuPathDB" id="FungiDB:P170DRAFT_427448"/>
<reference evidence="4 5" key="1">
    <citation type="submission" date="2016-12" db="EMBL/GenBank/DDBJ databases">
        <title>The genomes of Aspergillus section Nigri reveals drivers in fungal speciation.</title>
        <authorList>
            <consortium name="DOE Joint Genome Institute"/>
            <person name="Vesth T.C."/>
            <person name="Nybo J."/>
            <person name="Theobald S."/>
            <person name="Brandl J."/>
            <person name="Frisvad J.C."/>
            <person name="Nielsen K.F."/>
            <person name="Lyhne E.K."/>
            <person name="Kogle M.E."/>
            <person name="Kuo A."/>
            <person name="Riley R."/>
            <person name="Clum A."/>
            <person name="Nolan M."/>
            <person name="Lipzen A."/>
            <person name="Salamov A."/>
            <person name="Henrissat B."/>
            <person name="Wiebenga A."/>
            <person name="De Vries R.P."/>
            <person name="Grigoriev I.V."/>
            <person name="Mortensen U.H."/>
            <person name="Andersen M.R."/>
            <person name="Baker S.E."/>
        </authorList>
    </citation>
    <scope>NUCLEOTIDE SEQUENCE [LARGE SCALE GENOMIC DNA]</scope>
    <source>
        <strain evidence="4 5">IBT 23096</strain>
    </source>
</reference>
<keyword evidence="3" id="KW-0472">Membrane</keyword>
<sequence>MPFNWKALDSSLTPIHCLSAKIRCLIKVETFCFSVAVNWALRKEVDIISMSWTIDKNDPNTQATDEFKKAISQSWRFSQVSVHGVFKIGSATKTGNLVKAYSGDTGNVQFILLSLNALVNLDKESKALSGISIATALISGLAALIILCADPVDQDRGKKPGCGQCLQQAKTMKAAFQRMGDKGNEEKYPEVHKIFT</sequence>
<dbReference type="GO" id="GO:0006508">
    <property type="term" value="P:proteolysis"/>
    <property type="evidence" value="ECO:0007669"/>
    <property type="project" value="InterPro"/>
</dbReference>
<keyword evidence="3" id="KW-0812">Transmembrane</keyword>
<dbReference type="AlphaFoldDB" id="A0A2I2G656"/>
<dbReference type="Proteomes" id="UP000234275">
    <property type="component" value="Unassembled WGS sequence"/>
</dbReference>
<organism evidence="4 5">
    <name type="scientific">Aspergillus steynii IBT 23096</name>
    <dbReference type="NCBI Taxonomy" id="1392250"/>
    <lineage>
        <taxon>Eukaryota</taxon>
        <taxon>Fungi</taxon>
        <taxon>Dikarya</taxon>
        <taxon>Ascomycota</taxon>
        <taxon>Pezizomycotina</taxon>
        <taxon>Eurotiomycetes</taxon>
        <taxon>Eurotiomycetidae</taxon>
        <taxon>Eurotiales</taxon>
        <taxon>Aspergillaceae</taxon>
        <taxon>Aspergillus</taxon>
        <taxon>Aspergillus subgen. Circumdati</taxon>
    </lineage>
</organism>
<dbReference type="GeneID" id="36555469"/>
<keyword evidence="2" id="KW-0865">Zymogen</keyword>
<dbReference type="OrthoDB" id="5386278at2759"/>
<name>A0A2I2G656_9EURO</name>
<feature type="transmembrane region" description="Helical" evidence="3">
    <location>
        <begin position="127"/>
        <end position="149"/>
    </location>
</feature>
<evidence type="ECO:0000313" key="5">
    <source>
        <dbReference type="Proteomes" id="UP000234275"/>
    </source>
</evidence>
<evidence type="ECO:0000256" key="3">
    <source>
        <dbReference type="SAM" id="Phobius"/>
    </source>
</evidence>
<dbReference type="EMBL" id="MSFO01000005">
    <property type="protein sequence ID" value="PLB48361.1"/>
    <property type="molecule type" value="Genomic_DNA"/>
</dbReference>
<gene>
    <name evidence="4" type="ORF">P170DRAFT_427448</name>
</gene>
<comment type="caution">
    <text evidence="4">The sequence shown here is derived from an EMBL/GenBank/DDBJ whole genome shotgun (WGS) entry which is preliminary data.</text>
</comment>
<keyword evidence="1" id="KW-0732">Signal</keyword>
<dbReference type="STRING" id="1392250.A0A2I2G656"/>
<protein>
    <recommendedName>
        <fullName evidence="6">Peptidase S8/S53 domain-containing protein</fullName>
    </recommendedName>
</protein>
<evidence type="ECO:0000313" key="4">
    <source>
        <dbReference type="EMBL" id="PLB48361.1"/>
    </source>
</evidence>
<dbReference type="RefSeq" id="XP_024703663.1">
    <property type="nucleotide sequence ID" value="XM_024847770.1"/>
</dbReference>
<accession>A0A2I2G656</accession>
<evidence type="ECO:0008006" key="6">
    <source>
        <dbReference type="Google" id="ProtNLM"/>
    </source>
</evidence>